<keyword evidence="8" id="KW-1185">Reference proteome</keyword>
<dbReference type="InterPro" id="IPR052788">
    <property type="entry name" value="RING-type_E3_ligase_ATL"/>
</dbReference>
<evidence type="ECO:0000256" key="2">
    <source>
        <dbReference type="ARBA" id="ARBA00022771"/>
    </source>
</evidence>
<dbReference type="SMART" id="SM00744">
    <property type="entry name" value="RINGv"/>
    <property type="match status" value="1"/>
</dbReference>
<organism evidence="7 8">
    <name type="scientific">Blepharisma stoltei</name>
    <dbReference type="NCBI Taxonomy" id="1481888"/>
    <lineage>
        <taxon>Eukaryota</taxon>
        <taxon>Sar</taxon>
        <taxon>Alveolata</taxon>
        <taxon>Ciliophora</taxon>
        <taxon>Postciliodesmatophora</taxon>
        <taxon>Heterotrichea</taxon>
        <taxon>Heterotrichida</taxon>
        <taxon>Blepharismidae</taxon>
        <taxon>Blepharisma</taxon>
    </lineage>
</organism>
<keyword evidence="2 4" id="KW-0863">Zinc-finger</keyword>
<dbReference type="InterPro" id="IPR011016">
    <property type="entry name" value="Znf_RING-CH"/>
</dbReference>
<feature type="transmembrane region" description="Helical" evidence="5">
    <location>
        <begin position="74"/>
        <end position="94"/>
    </location>
</feature>
<dbReference type="InterPro" id="IPR013083">
    <property type="entry name" value="Znf_RING/FYVE/PHD"/>
</dbReference>
<keyword evidence="1" id="KW-0479">Metal-binding</keyword>
<dbReference type="SMART" id="SM00184">
    <property type="entry name" value="RING"/>
    <property type="match status" value="1"/>
</dbReference>
<feature type="transmembrane region" description="Helical" evidence="5">
    <location>
        <begin position="115"/>
        <end position="137"/>
    </location>
</feature>
<dbReference type="PANTHER" id="PTHR45798:SF97">
    <property type="entry name" value="ALCOHOL-SENSITIVE RING FINGER PROTEIN 1"/>
    <property type="match status" value="1"/>
</dbReference>
<feature type="transmembrane region" description="Helical" evidence="5">
    <location>
        <begin position="39"/>
        <end position="59"/>
    </location>
</feature>
<accession>A0AAU9J115</accession>
<evidence type="ECO:0000259" key="6">
    <source>
        <dbReference type="PROSITE" id="PS50089"/>
    </source>
</evidence>
<feature type="transmembrane region" description="Helical" evidence="5">
    <location>
        <begin position="149"/>
        <end position="173"/>
    </location>
</feature>
<dbReference type="AlphaFoldDB" id="A0AAU9J115"/>
<evidence type="ECO:0000256" key="5">
    <source>
        <dbReference type="SAM" id="Phobius"/>
    </source>
</evidence>
<keyword evidence="5" id="KW-1133">Transmembrane helix</keyword>
<evidence type="ECO:0000256" key="1">
    <source>
        <dbReference type="ARBA" id="ARBA00022723"/>
    </source>
</evidence>
<evidence type="ECO:0000256" key="4">
    <source>
        <dbReference type="PROSITE-ProRule" id="PRU00175"/>
    </source>
</evidence>
<evidence type="ECO:0000313" key="7">
    <source>
        <dbReference type="EMBL" id="CAG9319659.1"/>
    </source>
</evidence>
<dbReference type="GO" id="GO:0008270">
    <property type="term" value="F:zinc ion binding"/>
    <property type="evidence" value="ECO:0007669"/>
    <property type="project" value="UniProtKB-KW"/>
</dbReference>
<dbReference type="InterPro" id="IPR001841">
    <property type="entry name" value="Znf_RING"/>
</dbReference>
<sequence length="256" mass="29395">MVWIVRLSLIGIIMIILLYDCILIMYLVIADFAKKIHRVLSCIFLATSYIANPLILLFVTKGSQPSHSFYKKTFINFPFACLITNTFLGLHPKVMKKFMDCLGIEDSRVAINSIILLYIGKICCTGLLDVFCQALILGKNISMADEFNWITQIYIMFSILTVIVLIGQSFWLCSDILLEIGTIYDAEPSLVKECLINSNVVTYQNFRKEEICNICFEEYKVKDSISEIASCNHKFHQECLKKWFNFRTNCPLCRGI</sequence>
<feature type="transmembrane region" description="Helical" evidence="5">
    <location>
        <begin position="6"/>
        <end position="27"/>
    </location>
</feature>
<keyword evidence="5" id="KW-0812">Transmembrane</keyword>
<dbReference type="SUPFAM" id="SSF57850">
    <property type="entry name" value="RING/U-box"/>
    <property type="match status" value="1"/>
</dbReference>
<reference evidence="7" key="1">
    <citation type="submission" date="2021-09" db="EMBL/GenBank/DDBJ databases">
        <authorList>
            <consortium name="AG Swart"/>
            <person name="Singh M."/>
            <person name="Singh A."/>
            <person name="Seah K."/>
            <person name="Emmerich C."/>
        </authorList>
    </citation>
    <scope>NUCLEOTIDE SEQUENCE</scope>
    <source>
        <strain evidence="7">ATCC30299</strain>
    </source>
</reference>
<dbReference type="Gene3D" id="3.30.40.10">
    <property type="entry name" value="Zinc/RING finger domain, C3HC4 (zinc finger)"/>
    <property type="match status" value="1"/>
</dbReference>
<dbReference type="PANTHER" id="PTHR45798">
    <property type="entry name" value="RING-H2 FINGER PROTEIN ATL61-RELATED-RELATED"/>
    <property type="match status" value="1"/>
</dbReference>
<evidence type="ECO:0000313" key="8">
    <source>
        <dbReference type="Proteomes" id="UP001162131"/>
    </source>
</evidence>
<dbReference type="Pfam" id="PF13639">
    <property type="entry name" value="zf-RING_2"/>
    <property type="match status" value="1"/>
</dbReference>
<name>A0AAU9J115_9CILI</name>
<dbReference type="Proteomes" id="UP001162131">
    <property type="component" value="Unassembled WGS sequence"/>
</dbReference>
<proteinExistence type="predicted"/>
<feature type="domain" description="RING-type" evidence="6">
    <location>
        <begin position="212"/>
        <end position="254"/>
    </location>
</feature>
<dbReference type="PROSITE" id="PS50089">
    <property type="entry name" value="ZF_RING_2"/>
    <property type="match status" value="1"/>
</dbReference>
<dbReference type="EMBL" id="CAJZBQ010000023">
    <property type="protein sequence ID" value="CAG9319659.1"/>
    <property type="molecule type" value="Genomic_DNA"/>
</dbReference>
<keyword evidence="5" id="KW-0472">Membrane</keyword>
<comment type="caution">
    <text evidence="7">The sequence shown here is derived from an EMBL/GenBank/DDBJ whole genome shotgun (WGS) entry which is preliminary data.</text>
</comment>
<protein>
    <recommendedName>
        <fullName evidence="6">RING-type domain-containing protein</fullName>
    </recommendedName>
</protein>
<evidence type="ECO:0000256" key="3">
    <source>
        <dbReference type="ARBA" id="ARBA00022833"/>
    </source>
</evidence>
<keyword evidence="3" id="KW-0862">Zinc</keyword>
<gene>
    <name evidence="7" type="ORF">BSTOLATCC_MIC24210</name>
</gene>